<keyword evidence="1" id="KW-0560">Oxidoreductase</keyword>
<dbReference type="EMBL" id="KZ346874">
    <property type="protein sequence ID" value="PIO68893.1"/>
    <property type="molecule type" value="Genomic_DNA"/>
</dbReference>
<accession>A0A2G9UFF3</accession>
<evidence type="ECO:0000313" key="3">
    <source>
        <dbReference type="EMBL" id="PIO68893.1"/>
    </source>
</evidence>
<dbReference type="PANTHER" id="PTHR44115">
    <property type="entry name" value="PROTEIN CBG09704"/>
    <property type="match status" value="1"/>
</dbReference>
<dbReference type="AlphaFoldDB" id="A0A2G9UFF3"/>
<dbReference type="GO" id="GO:0016491">
    <property type="term" value="F:oxidoreductase activity"/>
    <property type="evidence" value="ECO:0007669"/>
    <property type="project" value="UniProtKB-KW"/>
</dbReference>
<dbReference type="Proteomes" id="UP000230423">
    <property type="component" value="Unassembled WGS sequence"/>
</dbReference>
<dbReference type="Gene3D" id="3.40.50.720">
    <property type="entry name" value="NAD(P)-binding Rossmann-like Domain"/>
    <property type="match status" value="1"/>
</dbReference>
<dbReference type="InterPro" id="IPR020904">
    <property type="entry name" value="Sc_DH/Rdtase_CS"/>
</dbReference>
<evidence type="ECO:0008006" key="5">
    <source>
        <dbReference type="Google" id="ProtNLM"/>
    </source>
</evidence>
<gene>
    <name evidence="3" type="ORF">TELCIR_09305</name>
</gene>
<dbReference type="OrthoDB" id="47007at2759"/>
<comment type="similarity">
    <text evidence="2">Belongs to the short-chain dehydrogenases/reductases (SDR) family.</text>
</comment>
<organism evidence="3 4">
    <name type="scientific">Teladorsagia circumcincta</name>
    <name type="common">Brown stomach worm</name>
    <name type="synonym">Ostertagia circumcincta</name>
    <dbReference type="NCBI Taxonomy" id="45464"/>
    <lineage>
        <taxon>Eukaryota</taxon>
        <taxon>Metazoa</taxon>
        <taxon>Ecdysozoa</taxon>
        <taxon>Nematoda</taxon>
        <taxon>Chromadorea</taxon>
        <taxon>Rhabditida</taxon>
        <taxon>Rhabditina</taxon>
        <taxon>Rhabditomorpha</taxon>
        <taxon>Strongyloidea</taxon>
        <taxon>Trichostrongylidae</taxon>
        <taxon>Teladorsagia</taxon>
    </lineage>
</organism>
<dbReference type="PRINTS" id="PR00081">
    <property type="entry name" value="GDHRDH"/>
</dbReference>
<dbReference type="PANTHER" id="PTHR44115:SF4">
    <property type="entry name" value="OXIDOREDUCTASE"/>
    <property type="match status" value="1"/>
</dbReference>
<evidence type="ECO:0000256" key="2">
    <source>
        <dbReference type="RuleBase" id="RU000363"/>
    </source>
</evidence>
<dbReference type="PRINTS" id="PR00080">
    <property type="entry name" value="SDRFAMILY"/>
</dbReference>
<reference evidence="3 4" key="1">
    <citation type="submission" date="2015-09" db="EMBL/GenBank/DDBJ databases">
        <title>Draft genome of the parasitic nematode Teladorsagia circumcincta isolate WARC Sus (inbred).</title>
        <authorList>
            <person name="Mitreva M."/>
        </authorList>
    </citation>
    <scope>NUCLEOTIDE SEQUENCE [LARGE SCALE GENOMIC DNA]</scope>
    <source>
        <strain evidence="3 4">S</strain>
    </source>
</reference>
<dbReference type="SUPFAM" id="SSF51735">
    <property type="entry name" value="NAD(P)-binding Rossmann-fold domains"/>
    <property type="match status" value="1"/>
</dbReference>
<sequence>MKEIEGTKESREEDLPQQSIGVPEERVHVVLGDVTGDEVRKRIVESTVARWGHLDILVNNAAASITNGKRGFEADDDAYVKTMDVNLRSVIELVRIARPHLIRSKGEIVNVSSIAALNFGVSEHSGFTWAYGNHFKVVQIKHDPYYSISKAGLDQLTRALAIDLIEYEVRVNGVYKFYGSQRNAVPRGSNGNPQEIANVIAFLADRKMSSYIVGQMIVADGGTSLIMGAYTYDFDKVLLTANQCDVRNHFDPMGDPNQSWRQRYIDPVGGPENQNLAVNREEQVENCELRFLYLRQCLRTLHKVVPILIATGKLFTHRWEAVLDLEHYYFDK</sequence>
<protein>
    <recommendedName>
        <fullName evidence="5">Oxidoreductase, short chain dehydrogenase/reductase family protein</fullName>
    </recommendedName>
</protein>
<dbReference type="InterPro" id="IPR002347">
    <property type="entry name" value="SDR_fam"/>
</dbReference>
<dbReference type="PROSITE" id="PS00061">
    <property type="entry name" value="ADH_SHORT"/>
    <property type="match status" value="1"/>
</dbReference>
<dbReference type="Pfam" id="PF00106">
    <property type="entry name" value="adh_short"/>
    <property type="match status" value="1"/>
</dbReference>
<dbReference type="Pfam" id="PF13561">
    <property type="entry name" value="adh_short_C2"/>
    <property type="match status" value="1"/>
</dbReference>
<name>A0A2G9UFF3_TELCI</name>
<proteinExistence type="inferred from homology"/>
<dbReference type="InterPro" id="IPR036291">
    <property type="entry name" value="NAD(P)-bd_dom_sf"/>
</dbReference>
<keyword evidence="4" id="KW-1185">Reference proteome</keyword>
<evidence type="ECO:0000256" key="1">
    <source>
        <dbReference type="ARBA" id="ARBA00023002"/>
    </source>
</evidence>
<evidence type="ECO:0000313" key="4">
    <source>
        <dbReference type="Proteomes" id="UP000230423"/>
    </source>
</evidence>